<accession>A0A2V2YSP9</accession>
<reference evidence="2 3" key="1">
    <citation type="submission" date="2018-05" db="EMBL/GenBank/DDBJ databases">
        <title>Genomic Encyclopedia of Type Strains, Phase III (KMG-III): the genomes of soil and plant-associated and newly described type strains.</title>
        <authorList>
            <person name="Whitman W."/>
        </authorList>
    </citation>
    <scope>NUCLEOTIDE SEQUENCE [LARGE SCALE GENOMIC DNA]</scope>
    <source>
        <strain evidence="2 3">CECT 5696</strain>
    </source>
</reference>
<gene>
    <name evidence="2" type="ORF">DFQ01_11079</name>
</gene>
<proteinExistence type="predicted"/>
<dbReference type="AlphaFoldDB" id="A0A2V2YSP9"/>
<protein>
    <submittedName>
        <fullName evidence="2">Uncharacterized protein</fullName>
    </submittedName>
</protein>
<evidence type="ECO:0000313" key="3">
    <source>
        <dbReference type="Proteomes" id="UP000246635"/>
    </source>
</evidence>
<evidence type="ECO:0000313" key="2">
    <source>
        <dbReference type="EMBL" id="PWW01189.1"/>
    </source>
</evidence>
<dbReference type="EMBL" id="QGTQ01000010">
    <property type="protein sequence ID" value="PWW01189.1"/>
    <property type="molecule type" value="Genomic_DNA"/>
</dbReference>
<evidence type="ECO:0000256" key="1">
    <source>
        <dbReference type="SAM" id="Phobius"/>
    </source>
</evidence>
<organism evidence="2 3">
    <name type="scientific">Paenibacillus cellulosilyticus</name>
    <dbReference type="NCBI Taxonomy" id="375489"/>
    <lineage>
        <taxon>Bacteria</taxon>
        <taxon>Bacillati</taxon>
        <taxon>Bacillota</taxon>
        <taxon>Bacilli</taxon>
        <taxon>Bacillales</taxon>
        <taxon>Paenibacillaceae</taxon>
        <taxon>Paenibacillus</taxon>
    </lineage>
</organism>
<keyword evidence="3" id="KW-1185">Reference proteome</keyword>
<feature type="transmembrane region" description="Helical" evidence="1">
    <location>
        <begin position="6"/>
        <end position="24"/>
    </location>
</feature>
<keyword evidence="1" id="KW-0812">Transmembrane</keyword>
<sequence>MGFLIVYSANISVFKVLGILYVVFERLASILTNRSVYSVKMTEQKITLYSEYQCDCGEVVFTKPKEEAQCDCGPNPEFTFKGLTLYESIKVTGDGDKPYFLGESWMESAGCPICFYCNTRDFDCENPNTWLVESDEILVYKAACPECQNEHELIRVDFEALDKELDGLVTQTSKIAEEHNARLLAQMENDALNYSEKYFRDEYGISTDAFYASRYKDDADMDVSE</sequence>
<name>A0A2V2YSP9_9BACL</name>
<comment type="caution">
    <text evidence="2">The sequence shown here is derived from an EMBL/GenBank/DDBJ whole genome shotgun (WGS) entry which is preliminary data.</text>
</comment>
<dbReference type="Proteomes" id="UP000246635">
    <property type="component" value="Unassembled WGS sequence"/>
</dbReference>
<keyword evidence="1" id="KW-0472">Membrane</keyword>
<keyword evidence="1" id="KW-1133">Transmembrane helix</keyword>